<comment type="caution">
    <text evidence="2">The sequence shown here is derived from an EMBL/GenBank/DDBJ whole genome shotgun (WGS) entry which is preliminary data.</text>
</comment>
<evidence type="ECO:0000313" key="2">
    <source>
        <dbReference type="EMBL" id="CAI2384022.1"/>
    </source>
</evidence>
<dbReference type="PANTHER" id="PTHR35381:SF1">
    <property type="entry name" value="EF-HAND DOMAIN-CONTAINING PROTEIN"/>
    <property type="match status" value="1"/>
</dbReference>
<name>A0AAD2D7R6_EUPCR</name>
<evidence type="ECO:0000256" key="1">
    <source>
        <dbReference type="SAM" id="MobiDB-lite"/>
    </source>
</evidence>
<keyword evidence="3" id="KW-1185">Reference proteome</keyword>
<dbReference type="Proteomes" id="UP001295684">
    <property type="component" value="Unassembled WGS sequence"/>
</dbReference>
<protein>
    <recommendedName>
        <fullName evidence="4">EF-hand domain-containing protein</fullName>
    </recommendedName>
</protein>
<feature type="region of interest" description="Disordered" evidence="1">
    <location>
        <begin position="349"/>
        <end position="386"/>
    </location>
</feature>
<reference evidence="2" key="1">
    <citation type="submission" date="2023-07" db="EMBL/GenBank/DDBJ databases">
        <authorList>
            <consortium name="AG Swart"/>
            <person name="Singh M."/>
            <person name="Singh A."/>
            <person name="Seah K."/>
            <person name="Emmerich C."/>
        </authorList>
    </citation>
    <scope>NUCLEOTIDE SEQUENCE</scope>
    <source>
        <strain evidence="2">DP1</strain>
    </source>
</reference>
<gene>
    <name evidence="2" type="ORF">ECRASSUSDP1_LOCUS25541</name>
</gene>
<evidence type="ECO:0000313" key="3">
    <source>
        <dbReference type="Proteomes" id="UP001295684"/>
    </source>
</evidence>
<accession>A0AAD2D7R6</accession>
<dbReference type="EMBL" id="CAMPGE010026329">
    <property type="protein sequence ID" value="CAI2384022.1"/>
    <property type="molecule type" value="Genomic_DNA"/>
</dbReference>
<dbReference type="PANTHER" id="PTHR35381">
    <property type="entry name" value="EF-HAND DOMAIN-CONTAINING PROTEIN"/>
    <property type="match status" value="1"/>
</dbReference>
<feature type="region of interest" description="Disordered" evidence="1">
    <location>
        <begin position="1"/>
        <end position="56"/>
    </location>
</feature>
<feature type="region of interest" description="Disordered" evidence="1">
    <location>
        <begin position="255"/>
        <end position="304"/>
    </location>
</feature>
<feature type="compositionally biased region" description="Polar residues" evidence="1">
    <location>
        <begin position="255"/>
        <end position="277"/>
    </location>
</feature>
<sequence length="851" mass="99464">MNKVLKGRNHPFAVGEDEHAGFYECDDEGEEENSDYQEYSGDEHVHYPQLSSNKNSLSHYDQQELFENSDRGILQHDLNDQRWVISEPENISGTSEDKSLKYDQRNYRGNEAGAESFENNILNHPRAIKGKYFQNDDFQDVQEKELLTITVEIGNGQQENIVIMQGETADEVAEKFCNKYDMNEELKLLFKEQITQNIDQALNEIDEQEDVEESQTEGFENDYKFHNEKNTQSESAHIEHISTALEPTPPQTMFASRTGMKTQESSSQKVDCHTYSTPGPILINPNRGEKRTLPQQKKSKNRVKANKSFNNANDFTLNQPQINTHSAQLASKKRIPGNSVYTRLHSQAVQKQKRANRIRNAKPVHKSAKKRGRDMFSNPFTERKRTPHNYGEKLYQDGLKRMEERERKSKHEKVQNELKQYESLTFKPKVNSVSKNFRRGSKKLEDQLIEKGKKTNDMIERKRSELLFEQQHSHSFRPKINKKSDHIIQERSRQFLEESSRMAESPHNFSQNFETSYMTSENKLNKFNLLYDDAIKRKQRKDEIYSRCLDSQCTFQPDLTKGNRYDSYYPENHGDFGDRLSKPSTIKEKSRMRHLQDEFYDKESGQPLFRPKVGRPPLSKRDFENLPVTEKLYMEAQHKRHLKEEKIKQNFSKRDTSDSRPKIQDKSEEILEQKKARKFHQIFQILDAESNGVISADKIDISGLPPDILEIFTPLLCEMEELEHILDLEEFIDASMRLYDTLKIPEKNKILMMKDKWSSKKENNDDQCTFHPKLNHNSVKIANRTRPDARNLADMLMGKKLEADAKIDHSRRMKSDEELIGCTFHPQIATSNQYREAYLSMKAPNPPVPPY</sequence>
<organism evidence="2 3">
    <name type="scientific">Euplotes crassus</name>
    <dbReference type="NCBI Taxonomy" id="5936"/>
    <lineage>
        <taxon>Eukaryota</taxon>
        <taxon>Sar</taxon>
        <taxon>Alveolata</taxon>
        <taxon>Ciliophora</taxon>
        <taxon>Intramacronucleata</taxon>
        <taxon>Spirotrichea</taxon>
        <taxon>Hypotrichia</taxon>
        <taxon>Euplotida</taxon>
        <taxon>Euplotidae</taxon>
        <taxon>Moneuplotes</taxon>
    </lineage>
</organism>
<dbReference type="AlphaFoldDB" id="A0AAD2D7R6"/>
<evidence type="ECO:0008006" key="4">
    <source>
        <dbReference type="Google" id="ProtNLM"/>
    </source>
</evidence>
<feature type="compositionally biased region" description="Basic residues" evidence="1">
    <location>
        <begin position="351"/>
        <end position="372"/>
    </location>
</feature>
<proteinExistence type="predicted"/>
<feature type="compositionally biased region" description="Acidic residues" evidence="1">
    <location>
        <begin position="24"/>
        <end position="35"/>
    </location>
</feature>